<dbReference type="InParanoid" id="E9HEB8"/>
<dbReference type="KEGG" id="dpx:DAPPUDRAFT_113202"/>
<sequence length="162" mass="18674">MSIYNTVSLLELLGPGTKILEPTPAFVHDRRGPSTSLMLHPYPRDVCSSSFTASFAARLFLLHWRVSSLQRSLPFAVTHLQSLTTGLCPGKAEETSRRWTPKHRRYLQNVSADHHLLLWQWPDHHQTLPINFYEKPNTISAMNICYTNLSYRYEVINLRNSP</sequence>
<proteinExistence type="predicted"/>
<reference evidence="1 2" key="1">
    <citation type="journal article" date="2011" name="Science">
        <title>The ecoresponsive genome of Daphnia pulex.</title>
        <authorList>
            <person name="Colbourne J.K."/>
            <person name="Pfrender M.E."/>
            <person name="Gilbert D."/>
            <person name="Thomas W.K."/>
            <person name="Tucker A."/>
            <person name="Oakley T.H."/>
            <person name="Tokishita S."/>
            <person name="Aerts A."/>
            <person name="Arnold G.J."/>
            <person name="Basu M.K."/>
            <person name="Bauer D.J."/>
            <person name="Caceres C.E."/>
            <person name="Carmel L."/>
            <person name="Casola C."/>
            <person name="Choi J.H."/>
            <person name="Detter J.C."/>
            <person name="Dong Q."/>
            <person name="Dusheyko S."/>
            <person name="Eads B.D."/>
            <person name="Frohlich T."/>
            <person name="Geiler-Samerotte K.A."/>
            <person name="Gerlach D."/>
            <person name="Hatcher P."/>
            <person name="Jogdeo S."/>
            <person name="Krijgsveld J."/>
            <person name="Kriventseva E.V."/>
            <person name="Kultz D."/>
            <person name="Laforsch C."/>
            <person name="Lindquist E."/>
            <person name="Lopez J."/>
            <person name="Manak J.R."/>
            <person name="Muller J."/>
            <person name="Pangilinan J."/>
            <person name="Patwardhan R.P."/>
            <person name="Pitluck S."/>
            <person name="Pritham E.J."/>
            <person name="Rechtsteiner A."/>
            <person name="Rho M."/>
            <person name="Rogozin I.B."/>
            <person name="Sakarya O."/>
            <person name="Salamov A."/>
            <person name="Schaack S."/>
            <person name="Shapiro H."/>
            <person name="Shiga Y."/>
            <person name="Skalitzky C."/>
            <person name="Smith Z."/>
            <person name="Souvorov A."/>
            <person name="Sung W."/>
            <person name="Tang Z."/>
            <person name="Tsuchiya D."/>
            <person name="Tu H."/>
            <person name="Vos H."/>
            <person name="Wang M."/>
            <person name="Wolf Y.I."/>
            <person name="Yamagata H."/>
            <person name="Yamada T."/>
            <person name="Ye Y."/>
            <person name="Shaw J.R."/>
            <person name="Andrews J."/>
            <person name="Crease T.J."/>
            <person name="Tang H."/>
            <person name="Lucas S.M."/>
            <person name="Robertson H.M."/>
            <person name="Bork P."/>
            <person name="Koonin E.V."/>
            <person name="Zdobnov E.M."/>
            <person name="Grigoriev I.V."/>
            <person name="Lynch M."/>
            <person name="Boore J.L."/>
        </authorList>
    </citation>
    <scope>NUCLEOTIDE SEQUENCE [LARGE SCALE GENOMIC DNA]</scope>
</reference>
<protein>
    <submittedName>
        <fullName evidence="1">Uncharacterized protein</fullName>
    </submittedName>
</protein>
<dbReference type="Proteomes" id="UP000000305">
    <property type="component" value="Unassembled WGS sequence"/>
</dbReference>
<evidence type="ECO:0000313" key="2">
    <source>
        <dbReference type="Proteomes" id="UP000000305"/>
    </source>
</evidence>
<evidence type="ECO:0000313" key="1">
    <source>
        <dbReference type="EMBL" id="EFX69906.1"/>
    </source>
</evidence>
<dbReference type="HOGENOM" id="CLU_1637110_0_0_1"/>
<accession>E9HEB8</accession>
<keyword evidence="2" id="KW-1185">Reference proteome</keyword>
<dbReference type="PhylomeDB" id="E9HEB8"/>
<dbReference type="EMBL" id="GL732628">
    <property type="protein sequence ID" value="EFX69906.1"/>
    <property type="molecule type" value="Genomic_DNA"/>
</dbReference>
<gene>
    <name evidence="1" type="ORF">DAPPUDRAFT_113202</name>
</gene>
<dbReference type="AlphaFoldDB" id="E9HEB8"/>
<name>E9HEB8_DAPPU</name>
<organism evidence="1 2">
    <name type="scientific">Daphnia pulex</name>
    <name type="common">Water flea</name>
    <dbReference type="NCBI Taxonomy" id="6669"/>
    <lineage>
        <taxon>Eukaryota</taxon>
        <taxon>Metazoa</taxon>
        <taxon>Ecdysozoa</taxon>
        <taxon>Arthropoda</taxon>
        <taxon>Crustacea</taxon>
        <taxon>Branchiopoda</taxon>
        <taxon>Diplostraca</taxon>
        <taxon>Cladocera</taxon>
        <taxon>Anomopoda</taxon>
        <taxon>Daphniidae</taxon>
        <taxon>Daphnia</taxon>
    </lineage>
</organism>